<feature type="binding site" evidence="11">
    <location>
        <position position="277"/>
    </location>
    <ligand>
        <name>Mn(2+)</name>
        <dbReference type="ChEBI" id="CHEBI:29035"/>
    </ligand>
</feature>
<keyword evidence="3 12" id="KW-0808">Transferase</keyword>
<evidence type="ECO:0000313" key="14">
    <source>
        <dbReference type="Proteomes" id="UP001374535"/>
    </source>
</evidence>
<keyword evidence="5 12" id="KW-0735">Signal-anchor</keyword>
<keyword evidence="11" id="KW-0464">Manganese</keyword>
<comment type="function">
    <text evidence="12">Involved in the synthesis of glucuronoxylan hemicellulose in secondary cell walls.</text>
</comment>
<name>A0AAQ3P0J3_VIGMU</name>
<evidence type="ECO:0000256" key="12">
    <source>
        <dbReference type="RuleBase" id="RU363127"/>
    </source>
</evidence>
<reference evidence="13 14" key="1">
    <citation type="journal article" date="2023" name="Life. Sci Alliance">
        <title>Evolutionary insights into 3D genome organization and epigenetic landscape of Vigna mungo.</title>
        <authorList>
            <person name="Junaid A."/>
            <person name="Singh B."/>
            <person name="Bhatia S."/>
        </authorList>
    </citation>
    <scope>NUCLEOTIDE SEQUENCE [LARGE SCALE GENOMIC DNA]</scope>
    <source>
        <strain evidence="13">Urdbean</strain>
    </source>
</reference>
<dbReference type="Pfam" id="PF03360">
    <property type="entry name" value="Glyco_transf_43"/>
    <property type="match status" value="1"/>
</dbReference>
<dbReference type="PANTHER" id="PTHR10896">
    <property type="entry name" value="GALACTOSYLGALACTOSYLXYLOSYLPROTEIN 3-BETA-GLUCURONOSYLTRANSFERASE BETA-1,3-GLUCURONYLTRANSFERASE"/>
    <property type="match status" value="1"/>
</dbReference>
<keyword evidence="7 12" id="KW-0333">Golgi apparatus</keyword>
<proteinExistence type="inferred from homology"/>
<dbReference type="GO" id="GO:0009834">
    <property type="term" value="P:plant-type secondary cell wall biogenesis"/>
    <property type="evidence" value="ECO:0007669"/>
    <property type="project" value="TreeGrafter"/>
</dbReference>
<evidence type="ECO:0000256" key="9">
    <source>
        <dbReference type="ARBA" id="ARBA00023180"/>
    </source>
</evidence>
<comment type="similarity">
    <text evidence="2 12">Belongs to the glycosyltransferase 43 family.</text>
</comment>
<evidence type="ECO:0000256" key="10">
    <source>
        <dbReference type="ARBA" id="ARBA00023316"/>
    </source>
</evidence>
<feature type="transmembrane region" description="Helical" evidence="12">
    <location>
        <begin position="76"/>
        <end position="96"/>
    </location>
</feature>
<dbReference type="Proteomes" id="UP001374535">
    <property type="component" value="Chromosome 2"/>
</dbReference>
<comment type="subcellular location">
    <subcellularLocation>
        <location evidence="1 12">Golgi apparatus membrane</location>
        <topology evidence="1 12">Single-pass type II membrane protein</topology>
    </subcellularLocation>
</comment>
<keyword evidence="10 12" id="KW-0961">Cell wall biogenesis/degradation</keyword>
<dbReference type="GO" id="GO:0042285">
    <property type="term" value="F:xylosyltransferase activity"/>
    <property type="evidence" value="ECO:0007669"/>
    <property type="project" value="TreeGrafter"/>
</dbReference>
<comment type="cofactor">
    <cofactor evidence="11">
        <name>Mn(2+)</name>
        <dbReference type="ChEBI" id="CHEBI:29035"/>
    </cofactor>
</comment>
<keyword evidence="11" id="KW-0479">Metal-binding</keyword>
<evidence type="ECO:0000256" key="7">
    <source>
        <dbReference type="ARBA" id="ARBA00023034"/>
    </source>
</evidence>
<evidence type="ECO:0000256" key="11">
    <source>
        <dbReference type="PIRSR" id="PIRSR605027-3"/>
    </source>
</evidence>
<dbReference type="AlphaFoldDB" id="A0AAQ3P0J3"/>
<evidence type="ECO:0000256" key="6">
    <source>
        <dbReference type="ARBA" id="ARBA00022989"/>
    </source>
</evidence>
<evidence type="ECO:0000256" key="1">
    <source>
        <dbReference type="ARBA" id="ARBA00004323"/>
    </source>
</evidence>
<evidence type="ECO:0000313" key="13">
    <source>
        <dbReference type="EMBL" id="WVZ19871.1"/>
    </source>
</evidence>
<dbReference type="SUPFAM" id="SSF53448">
    <property type="entry name" value="Nucleotide-diphospho-sugar transferases"/>
    <property type="match status" value="1"/>
</dbReference>
<dbReference type="CDD" id="cd00218">
    <property type="entry name" value="GlcAT-I"/>
    <property type="match status" value="1"/>
</dbReference>
<evidence type="ECO:0000256" key="4">
    <source>
        <dbReference type="ARBA" id="ARBA00022692"/>
    </source>
</evidence>
<dbReference type="GO" id="GO:0010417">
    <property type="term" value="P:glucuronoxylan biosynthetic process"/>
    <property type="evidence" value="ECO:0007669"/>
    <property type="project" value="TreeGrafter"/>
</dbReference>
<dbReference type="Gene3D" id="3.90.550.10">
    <property type="entry name" value="Spore Coat Polysaccharide Biosynthesis Protein SpsA, Chain A"/>
    <property type="match status" value="1"/>
</dbReference>
<keyword evidence="4 12" id="KW-0812">Transmembrane</keyword>
<evidence type="ECO:0000256" key="5">
    <source>
        <dbReference type="ARBA" id="ARBA00022968"/>
    </source>
</evidence>
<protein>
    <recommendedName>
        <fullName evidence="12">Glycosyltransferases</fullName>
        <ecNumber evidence="12">2.4.-.-</ecNumber>
    </recommendedName>
</protein>
<dbReference type="EMBL" id="CP144699">
    <property type="protein sequence ID" value="WVZ19871.1"/>
    <property type="molecule type" value="Genomic_DNA"/>
</dbReference>
<dbReference type="PANTHER" id="PTHR10896:SF20">
    <property type="entry name" value="BETA-1,4-XYLOSYLTRANSFERASE IRX9L-RELATED"/>
    <property type="match status" value="1"/>
</dbReference>
<dbReference type="EC" id="2.4.-.-" evidence="12"/>
<organism evidence="13 14">
    <name type="scientific">Vigna mungo</name>
    <name type="common">Black gram</name>
    <name type="synonym">Phaseolus mungo</name>
    <dbReference type="NCBI Taxonomy" id="3915"/>
    <lineage>
        <taxon>Eukaryota</taxon>
        <taxon>Viridiplantae</taxon>
        <taxon>Streptophyta</taxon>
        <taxon>Embryophyta</taxon>
        <taxon>Tracheophyta</taxon>
        <taxon>Spermatophyta</taxon>
        <taxon>Magnoliopsida</taxon>
        <taxon>eudicotyledons</taxon>
        <taxon>Gunneridae</taxon>
        <taxon>Pentapetalae</taxon>
        <taxon>rosids</taxon>
        <taxon>fabids</taxon>
        <taxon>Fabales</taxon>
        <taxon>Fabaceae</taxon>
        <taxon>Papilionoideae</taxon>
        <taxon>50 kb inversion clade</taxon>
        <taxon>NPAAA clade</taxon>
        <taxon>indigoferoid/millettioid clade</taxon>
        <taxon>Phaseoleae</taxon>
        <taxon>Vigna</taxon>
    </lineage>
</organism>
<keyword evidence="8 12" id="KW-0472">Membrane</keyword>
<evidence type="ECO:0000256" key="2">
    <source>
        <dbReference type="ARBA" id="ARBA00007706"/>
    </source>
</evidence>
<gene>
    <name evidence="13" type="ORF">V8G54_007193</name>
</gene>
<dbReference type="GO" id="GO:0046872">
    <property type="term" value="F:metal ion binding"/>
    <property type="evidence" value="ECO:0007669"/>
    <property type="project" value="UniProtKB-KW"/>
</dbReference>
<dbReference type="InterPro" id="IPR029044">
    <property type="entry name" value="Nucleotide-diphossugar_trans"/>
</dbReference>
<sequence length="458" mass="51901">MASIRRTLSPVARAGTATNVEVCSVASPLSKSSSSPHNWSPSVGLDYRAFVFGAFSPRSFRGFERSKPRGQLWRKVLFHFFICFMVGVSVGLIPLASVHMSMNLMPKHRAFSFEVISAMGNFQQLENAAINITPSVNEAVNFNASLYVSAKEPDLIDGVAYNISNSQIREHSHVESQKLLIIVTPTYNHLFQAYYLHRLSQTLKLVSPPLLWIVVEMTSQSEETADILRSSGIMYRHLTCKTNITNPSHRSILQRNIVMAHIETHRLDGIVYFADDDNIYSVELFQRMREIRRFGTWTVARLSGDRSRIVLQGPICNGNRVIGWHANESNGKSKRFHAEMSGFAFNSTILWDPKKWHRPTLEPIRQLDSVKDSLRVKCRDRYGAIAVASLRSLFDSTFDSGTEVSTLIEQLVEDESQMEGLMDNCSRIMVWHIDLESSYPCHFSASTCVKSRWRSGEQ</sequence>
<dbReference type="InterPro" id="IPR005027">
    <property type="entry name" value="Glyco_trans_43"/>
</dbReference>
<accession>A0AAQ3P0J3</accession>
<dbReference type="GO" id="GO:0071555">
    <property type="term" value="P:cell wall organization"/>
    <property type="evidence" value="ECO:0007669"/>
    <property type="project" value="UniProtKB-KW"/>
</dbReference>
<evidence type="ECO:0000256" key="8">
    <source>
        <dbReference type="ARBA" id="ARBA00023136"/>
    </source>
</evidence>
<dbReference type="GO" id="GO:0000139">
    <property type="term" value="C:Golgi membrane"/>
    <property type="evidence" value="ECO:0007669"/>
    <property type="project" value="UniProtKB-SubCell"/>
</dbReference>
<keyword evidence="14" id="KW-1185">Reference proteome</keyword>
<dbReference type="GO" id="GO:0015018">
    <property type="term" value="F:galactosylgalactosylxylosylprotein 3-beta-glucuronosyltransferase activity"/>
    <property type="evidence" value="ECO:0007669"/>
    <property type="project" value="InterPro"/>
</dbReference>
<keyword evidence="9" id="KW-0325">Glycoprotein</keyword>
<keyword evidence="6 12" id="KW-1133">Transmembrane helix</keyword>
<evidence type="ECO:0000256" key="3">
    <source>
        <dbReference type="ARBA" id="ARBA00022679"/>
    </source>
</evidence>